<name>K6ZU44_9ALTE</name>
<keyword evidence="2" id="KW-1185">Reference proteome</keyword>
<evidence type="ECO:0000313" key="2">
    <source>
        <dbReference type="Proteomes" id="UP000006322"/>
    </source>
</evidence>
<evidence type="ECO:0000313" key="1">
    <source>
        <dbReference type="EMBL" id="GAC32328.1"/>
    </source>
</evidence>
<dbReference type="Gene3D" id="2.120.10.30">
    <property type="entry name" value="TolB, C-terminal domain"/>
    <property type="match status" value="1"/>
</dbReference>
<proteinExistence type="predicted"/>
<dbReference type="AlphaFoldDB" id="K6ZU44"/>
<accession>K6ZU44</accession>
<dbReference type="OrthoDB" id="9797664at2"/>
<dbReference type="EMBL" id="BAER01000037">
    <property type="protein sequence ID" value="GAC32328.1"/>
    <property type="molecule type" value="Genomic_DNA"/>
</dbReference>
<reference evidence="2" key="1">
    <citation type="journal article" date="2014" name="Environ. Microbiol.">
        <title>Comparative genomics of the marine bacterial genus Glaciecola reveals the high degree of genomic diversity and genomic characteristic for cold adaptation.</title>
        <authorList>
            <person name="Qin Q.L."/>
            <person name="Xie B.B."/>
            <person name="Yu Y."/>
            <person name="Shu Y.L."/>
            <person name="Rong J.C."/>
            <person name="Zhang Y.J."/>
            <person name="Zhao D.L."/>
            <person name="Chen X.L."/>
            <person name="Zhang X.Y."/>
            <person name="Chen B."/>
            <person name="Zhou B.C."/>
            <person name="Zhang Y.Z."/>
        </authorList>
    </citation>
    <scope>NUCLEOTIDE SEQUENCE [LARGE SCALE GENOMIC DNA]</scope>
    <source>
        <strain evidence="2">LMG 21857</strain>
    </source>
</reference>
<sequence length="60" mass="6648">MTSSSDVVWPDAVNFGPDGYLYTAATQIWLSAPLNQGEDTNKAPYLVYRFKPEGEPLIGR</sequence>
<dbReference type="RefSeq" id="WP_007104126.1">
    <property type="nucleotide sequence ID" value="NZ_BAER01000037.1"/>
</dbReference>
<dbReference type="InterPro" id="IPR011042">
    <property type="entry name" value="6-blade_b-propeller_TolB-like"/>
</dbReference>
<protein>
    <submittedName>
        <fullName evidence="1">Uncharacterized protein</fullName>
    </submittedName>
</protein>
<comment type="caution">
    <text evidence="1">The sequence shown here is derived from an EMBL/GenBank/DDBJ whole genome shotgun (WGS) entry which is preliminary data.</text>
</comment>
<gene>
    <name evidence="1" type="ORF">GPLA_1414</name>
</gene>
<organism evidence="1 2">
    <name type="scientific">Paraglaciecola polaris LMG 21857</name>
    <dbReference type="NCBI Taxonomy" id="1129793"/>
    <lineage>
        <taxon>Bacteria</taxon>
        <taxon>Pseudomonadati</taxon>
        <taxon>Pseudomonadota</taxon>
        <taxon>Gammaproteobacteria</taxon>
        <taxon>Alteromonadales</taxon>
        <taxon>Alteromonadaceae</taxon>
        <taxon>Paraglaciecola</taxon>
    </lineage>
</organism>
<dbReference type="Proteomes" id="UP000006322">
    <property type="component" value="Unassembled WGS sequence"/>
</dbReference>